<keyword evidence="1 6" id="KW-0732">Signal</keyword>
<dbReference type="VEuPathDB" id="FungiDB:H310_09602"/>
<dbReference type="RefSeq" id="XP_008873928.1">
    <property type="nucleotide sequence ID" value="XM_008875706.1"/>
</dbReference>
<sequence length="263" mass="28424">MHQALWFMTTLWAIAGAVWNGTEASSGSHPFVVGLRGSPTSESRCGGSLIAPAVVLTSVTCAWASWVSVGSHYSSGASDGERIPIASMTIHPRFDSTTQVYNFALAHLMYPSTMPTVRLYWHDNVTSVSTANTTWIRGYASGPHELSNVLLETHARILSNAECTNYYGRSVQDSWLCVEADVHPDDIGGPVTILDKFGMEYLVGVSSWGNERRGPGVYARVGAARDFIEPFLVPQSSRNGTNRTHNALGSDGNDDGDMIVAPK</sequence>
<evidence type="ECO:0000313" key="8">
    <source>
        <dbReference type="EMBL" id="ETV97220.1"/>
    </source>
</evidence>
<dbReference type="PANTHER" id="PTHR24276">
    <property type="entry name" value="POLYSERASE-RELATED"/>
    <property type="match status" value="1"/>
</dbReference>
<evidence type="ECO:0000256" key="5">
    <source>
        <dbReference type="SAM" id="MobiDB-lite"/>
    </source>
</evidence>
<dbReference type="GO" id="GO:0004252">
    <property type="term" value="F:serine-type endopeptidase activity"/>
    <property type="evidence" value="ECO:0007669"/>
    <property type="project" value="InterPro"/>
</dbReference>
<dbReference type="OrthoDB" id="160172at2759"/>
<dbReference type="InterPro" id="IPR001254">
    <property type="entry name" value="Trypsin_dom"/>
</dbReference>
<feature type="chain" id="PRO_5001537763" description="Peptidase S1 domain-containing protein" evidence="6">
    <location>
        <begin position="25"/>
        <end position="263"/>
    </location>
</feature>
<dbReference type="InterPro" id="IPR009003">
    <property type="entry name" value="Peptidase_S1_PA"/>
</dbReference>
<gene>
    <name evidence="8" type="ORF">H310_09602</name>
</gene>
<proteinExistence type="predicted"/>
<dbReference type="eggNOG" id="KOG3627">
    <property type="taxonomic scope" value="Eukaryota"/>
</dbReference>
<reference evidence="8" key="1">
    <citation type="submission" date="2013-12" db="EMBL/GenBank/DDBJ databases">
        <title>The Genome Sequence of Aphanomyces invadans NJM9701.</title>
        <authorList>
            <consortium name="The Broad Institute Genomics Platform"/>
            <person name="Russ C."/>
            <person name="Tyler B."/>
            <person name="van West P."/>
            <person name="Dieguez-Uribeondo J."/>
            <person name="Young S.K."/>
            <person name="Zeng Q."/>
            <person name="Gargeya S."/>
            <person name="Fitzgerald M."/>
            <person name="Abouelleil A."/>
            <person name="Alvarado L."/>
            <person name="Chapman S.B."/>
            <person name="Gainer-Dewar J."/>
            <person name="Goldberg J."/>
            <person name="Griggs A."/>
            <person name="Gujja S."/>
            <person name="Hansen M."/>
            <person name="Howarth C."/>
            <person name="Imamovic A."/>
            <person name="Ireland A."/>
            <person name="Larimer J."/>
            <person name="McCowan C."/>
            <person name="Murphy C."/>
            <person name="Pearson M."/>
            <person name="Poon T.W."/>
            <person name="Priest M."/>
            <person name="Roberts A."/>
            <person name="Saif S."/>
            <person name="Shea T."/>
            <person name="Sykes S."/>
            <person name="Wortman J."/>
            <person name="Nusbaum C."/>
            <person name="Birren B."/>
        </authorList>
    </citation>
    <scope>NUCLEOTIDE SEQUENCE [LARGE SCALE GENOMIC DNA]</scope>
    <source>
        <strain evidence="8">NJM9701</strain>
    </source>
</reference>
<dbReference type="InterPro" id="IPR050430">
    <property type="entry name" value="Peptidase_S1"/>
</dbReference>
<keyword evidence="3" id="KW-1015">Disulfide bond</keyword>
<dbReference type="AlphaFoldDB" id="A0A024TSU1"/>
<dbReference type="SUPFAM" id="SSF50494">
    <property type="entry name" value="Trypsin-like serine proteases"/>
    <property type="match status" value="1"/>
</dbReference>
<feature type="compositionally biased region" description="Polar residues" evidence="5">
    <location>
        <begin position="235"/>
        <end position="247"/>
    </location>
</feature>
<dbReference type="Pfam" id="PF00089">
    <property type="entry name" value="Trypsin"/>
    <property type="match status" value="1"/>
</dbReference>
<evidence type="ECO:0000259" key="7">
    <source>
        <dbReference type="PROSITE" id="PS50240"/>
    </source>
</evidence>
<dbReference type="EMBL" id="KI913973">
    <property type="protein sequence ID" value="ETV97220.1"/>
    <property type="molecule type" value="Genomic_DNA"/>
</dbReference>
<keyword evidence="4" id="KW-0325">Glycoprotein</keyword>
<evidence type="ECO:0000256" key="4">
    <source>
        <dbReference type="ARBA" id="ARBA00023180"/>
    </source>
</evidence>
<dbReference type="InterPro" id="IPR043504">
    <property type="entry name" value="Peptidase_S1_PA_chymotrypsin"/>
</dbReference>
<evidence type="ECO:0000256" key="2">
    <source>
        <dbReference type="ARBA" id="ARBA00023026"/>
    </source>
</evidence>
<dbReference type="GeneID" id="20086652"/>
<evidence type="ECO:0000256" key="1">
    <source>
        <dbReference type="ARBA" id="ARBA00022729"/>
    </source>
</evidence>
<keyword evidence="2" id="KW-0843">Virulence</keyword>
<evidence type="ECO:0000256" key="6">
    <source>
        <dbReference type="SAM" id="SignalP"/>
    </source>
</evidence>
<dbReference type="PROSITE" id="PS50240">
    <property type="entry name" value="TRYPSIN_DOM"/>
    <property type="match status" value="1"/>
</dbReference>
<organism evidence="8">
    <name type="scientific">Aphanomyces invadans</name>
    <dbReference type="NCBI Taxonomy" id="157072"/>
    <lineage>
        <taxon>Eukaryota</taxon>
        <taxon>Sar</taxon>
        <taxon>Stramenopiles</taxon>
        <taxon>Oomycota</taxon>
        <taxon>Saprolegniomycetes</taxon>
        <taxon>Saprolegniales</taxon>
        <taxon>Verrucalvaceae</taxon>
        <taxon>Aphanomyces</taxon>
    </lineage>
</organism>
<feature type="signal peptide" evidence="6">
    <location>
        <begin position="1"/>
        <end position="24"/>
    </location>
</feature>
<name>A0A024TSU1_9STRA</name>
<protein>
    <recommendedName>
        <fullName evidence="7">Peptidase S1 domain-containing protein</fullName>
    </recommendedName>
</protein>
<dbReference type="PANTHER" id="PTHR24276:SF98">
    <property type="entry name" value="FI18310P1-RELATED"/>
    <property type="match status" value="1"/>
</dbReference>
<feature type="region of interest" description="Disordered" evidence="5">
    <location>
        <begin position="235"/>
        <end position="263"/>
    </location>
</feature>
<evidence type="ECO:0000256" key="3">
    <source>
        <dbReference type="ARBA" id="ARBA00023157"/>
    </source>
</evidence>
<dbReference type="GO" id="GO:0006508">
    <property type="term" value="P:proteolysis"/>
    <property type="evidence" value="ECO:0007669"/>
    <property type="project" value="InterPro"/>
</dbReference>
<dbReference type="Gene3D" id="2.40.10.10">
    <property type="entry name" value="Trypsin-like serine proteases"/>
    <property type="match status" value="1"/>
</dbReference>
<dbReference type="STRING" id="157072.A0A024TSU1"/>
<feature type="domain" description="Peptidase S1" evidence="7">
    <location>
        <begin position="18"/>
        <end position="233"/>
    </location>
</feature>
<dbReference type="SMART" id="SM00020">
    <property type="entry name" value="Tryp_SPc"/>
    <property type="match status" value="1"/>
</dbReference>
<accession>A0A024TSU1</accession>